<dbReference type="Proteomes" id="UP001500121">
    <property type="component" value="Unassembled WGS sequence"/>
</dbReference>
<dbReference type="InterPro" id="IPR005119">
    <property type="entry name" value="LysR_subst-bd"/>
</dbReference>
<feature type="domain" description="HTH lysR-type" evidence="5">
    <location>
        <begin position="1"/>
        <end position="58"/>
    </location>
</feature>
<dbReference type="PRINTS" id="PR00039">
    <property type="entry name" value="HTHLYSR"/>
</dbReference>
<evidence type="ECO:0000256" key="1">
    <source>
        <dbReference type="ARBA" id="ARBA00009437"/>
    </source>
</evidence>
<dbReference type="RefSeq" id="WP_345479575.1">
    <property type="nucleotide sequence ID" value="NZ_BAABLP010000001.1"/>
</dbReference>
<dbReference type="SUPFAM" id="SSF53850">
    <property type="entry name" value="Periplasmic binding protein-like II"/>
    <property type="match status" value="1"/>
</dbReference>
<dbReference type="EMBL" id="BAABLP010000001">
    <property type="protein sequence ID" value="GAA4738972.1"/>
    <property type="molecule type" value="Genomic_DNA"/>
</dbReference>
<evidence type="ECO:0000256" key="4">
    <source>
        <dbReference type="ARBA" id="ARBA00023163"/>
    </source>
</evidence>
<keyword evidence="7" id="KW-1185">Reference proteome</keyword>
<keyword evidence="2" id="KW-0805">Transcription regulation</keyword>
<dbReference type="Pfam" id="PF03466">
    <property type="entry name" value="LysR_substrate"/>
    <property type="match status" value="1"/>
</dbReference>
<protein>
    <submittedName>
        <fullName evidence="6">LysR substrate-binding domain-containing protein</fullName>
    </submittedName>
</protein>
<keyword evidence="4" id="KW-0804">Transcription</keyword>
<dbReference type="InterPro" id="IPR036390">
    <property type="entry name" value="WH_DNA-bd_sf"/>
</dbReference>
<sequence length="299" mass="30704">MDLPTVEAFVAVAEERHFGAAAARLHLVQSSVSAAIARLERELGARLLDRSPRSVSLTEAGAAVLPEARRLLAAGEGMRLAAVGEAGLTGTVRFGTFSALPVIDLPRHLAAFAAAHPAVEVRLSTSPSGSTGLAADLRAGRLDVGLVALPPDLTGGLALTPLARYAFAALLPAVSPLAGRVVLRLTDLADEPFVDSPAGFGHRVFSDRAFAAAGVARQVRTEIADLPSLGAYVAAGLGVAVVPAALVDPQPGVVVVPLREPFDWEVAIATRPEPSAAVAAFIGLALHLFPRDRGALSAD</sequence>
<name>A0ABP8YWV5_9MICO</name>
<dbReference type="Pfam" id="PF00126">
    <property type="entry name" value="HTH_1"/>
    <property type="match status" value="1"/>
</dbReference>
<comment type="similarity">
    <text evidence="1">Belongs to the LysR transcriptional regulatory family.</text>
</comment>
<keyword evidence="3" id="KW-0238">DNA-binding</keyword>
<dbReference type="Gene3D" id="1.10.10.10">
    <property type="entry name" value="Winged helix-like DNA-binding domain superfamily/Winged helix DNA-binding domain"/>
    <property type="match status" value="1"/>
</dbReference>
<evidence type="ECO:0000313" key="7">
    <source>
        <dbReference type="Proteomes" id="UP001500121"/>
    </source>
</evidence>
<gene>
    <name evidence="6" type="ORF">GCM10025783_07160</name>
</gene>
<organism evidence="6 7">
    <name type="scientific">Amnibacterium soli</name>
    <dbReference type="NCBI Taxonomy" id="1282736"/>
    <lineage>
        <taxon>Bacteria</taxon>
        <taxon>Bacillati</taxon>
        <taxon>Actinomycetota</taxon>
        <taxon>Actinomycetes</taxon>
        <taxon>Micrococcales</taxon>
        <taxon>Microbacteriaceae</taxon>
        <taxon>Amnibacterium</taxon>
    </lineage>
</organism>
<dbReference type="PANTHER" id="PTHR30346:SF30">
    <property type="entry name" value="SMALL NEUTRAL PROTEASE REGULATORY PROTEIN"/>
    <property type="match status" value="1"/>
</dbReference>
<dbReference type="PANTHER" id="PTHR30346">
    <property type="entry name" value="TRANSCRIPTIONAL DUAL REGULATOR HCAR-RELATED"/>
    <property type="match status" value="1"/>
</dbReference>
<reference evidence="7" key="1">
    <citation type="journal article" date="2019" name="Int. J. Syst. Evol. Microbiol.">
        <title>The Global Catalogue of Microorganisms (GCM) 10K type strain sequencing project: providing services to taxonomists for standard genome sequencing and annotation.</title>
        <authorList>
            <consortium name="The Broad Institute Genomics Platform"/>
            <consortium name="The Broad Institute Genome Sequencing Center for Infectious Disease"/>
            <person name="Wu L."/>
            <person name="Ma J."/>
        </authorList>
    </citation>
    <scope>NUCLEOTIDE SEQUENCE [LARGE SCALE GENOMIC DNA]</scope>
    <source>
        <strain evidence="7">JCM 19015</strain>
    </source>
</reference>
<proteinExistence type="inferred from homology"/>
<comment type="caution">
    <text evidence="6">The sequence shown here is derived from an EMBL/GenBank/DDBJ whole genome shotgun (WGS) entry which is preliminary data.</text>
</comment>
<evidence type="ECO:0000313" key="6">
    <source>
        <dbReference type="EMBL" id="GAA4738972.1"/>
    </source>
</evidence>
<accession>A0ABP8YWV5</accession>
<evidence type="ECO:0000256" key="2">
    <source>
        <dbReference type="ARBA" id="ARBA00023015"/>
    </source>
</evidence>
<evidence type="ECO:0000259" key="5">
    <source>
        <dbReference type="PROSITE" id="PS50931"/>
    </source>
</evidence>
<evidence type="ECO:0000256" key="3">
    <source>
        <dbReference type="ARBA" id="ARBA00023125"/>
    </source>
</evidence>
<dbReference type="InterPro" id="IPR000847">
    <property type="entry name" value="LysR_HTH_N"/>
</dbReference>
<dbReference type="InterPro" id="IPR036388">
    <property type="entry name" value="WH-like_DNA-bd_sf"/>
</dbReference>
<dbReference type="Gene3D" id="3.40.190.290">
    <property type="match status" value="1"/>
</dbReference>
<dbReference type="SUPFAM" id="SSF46785">
    <property type="entry name" value="Winged helix' DNA-binding domain"/>
    <property type="match status" value="1"/>
</dbReference>
<dbReference type="PROSITE" id="PS50931">
    <property type="entry name" value="HTH_LYSR"/>
    <property type="match status" value="1"/>
</dbReference>